<dbReference type="EMBL" id="MU551524">
    <property type="protein sequence ID" value="KAI5627211.1"/>
    <property type="molecule type" value="Genomic_DNA"/>
</dbReference>
<evidence type="ECO:0000256" key="8">
    <source>
        <dbReference type="ARBA" id="ARBA00022884"/>
    </source>
</evidence>
<dbReference type="GO" id="GO:0000176">
    <property type="term" value="C:nuclear exosome (RNase complex)"/>
    <property type="evidence" value="ECO:0007669"/>
    <property type="project" value="TreeGrafter"/>
</dbReference>
<dbReference type="GO" id="GO:0006364">
    <property type="term" value="P:rRNA processing"/>
    <property type="evidence" value="ECO:0007669"/>
    <property type="project" value="UniProtKB-KW"/>
</dbReference>
<evidence type="ECO:0000256" key="5">
    <source>
        <dbReference type="ARBA" id="ARBA00022490"/>
    </source>
</evidence>
<evidence type="ECO:0000256" key="4">
    <source>
        <dbReference type="ARBA" id="ARBA00006678"/>
    </source>
</evidence>
<dbReference type="InterPro" id="IPR050080">
    <property type="entry name" value="RNase_PH"/>
</dbReference>
<evidence type="ECO:0000256" key="13">
    <source>
        <dbReference type="ARBA" id="ARBA00077929"/>
    </source>
</evidence>
<dbReference type="InterPro" id="IPR027408">
    <property type="entry name" value="PNPase/RNase_PH_dom_sf"/>
</dbReference>
<evidence type="ECO:0000256" key="9">
    <source>
        <dbReference type="ARBA" id="ARBA00022990"/>
    </source>
</evidence>
<evidence type="ECO:0000256" key="2">
    <source>
        <dbReference type="ARBA" id="ARBA00004604"/>
    </source>
</evidence>
<dbReference type="GO" id="GO:0003723">
    <property type="term" value="F:RNA binding"/>
    <property type="evidence" value="ECO:0007669"/>
    <property type="project" value="UniProtKB-KW"/>
</dbReference>
<dbReference type="InterPro" id="IPR015847">
    <property type="entry name" value="ExoRNase_PH_dom2"/>
</dbReference>
<evidence type="ECO:0000259" key="17">
    <source>
        <dbReference type="Pfam" id="PF03725"/>
    </source>
</evidence>
<accession>A0AAD5B2E8</accession>
<dbReference type="SUPFAM" id="SSF55666">
    <property type="entry name" value="Ribonuclease PH domain 2-like"/>
    <property type="match status" value="1"/>
</dbReference>
<dbReference type="SUPFAM" id="SSF54001">
    <property type="entry name" value="Cysteine proteinases"/>
    <property type="match status" value="1"/>
</dbReference>
<evidence type="ECO:0000313" key="18">
    <source>
        <dbReference type="EMBL" id="KAI5627211.1"/>
    </source>
</evidence>
<keyword evidence="7" id="KW-0271">Exosome</keyword>
<comment type="subcellular location">
    <subcellularLocation>
        <location evidence="1">Cytoplasm</location>
    </subcellularLocation>
    <subcellularLocation>
        <location evidence="2">Nucleus</location>
        <location evidence="2">Nucleolus</location>
    </subcellularLocation>
    <subcellularLocation>
        <location evidence="3">Nucleus</location>
        <location evidence="3">Nucleoplasm</location>
    </subcellularLocation>
</comment>
<name>A0AAD5B2E8_SILAS</name>
<dbReference type="Gene3D" id="3.30.230.70">
    <property type="entry name" value="GHMP Kinase, N-terminal domain"/>
    <property type="match status" value="1"/>
</dbReference>
<dbReference type="Proteomes" id="UP001205998">
    <property type="component" value="Unassembled WGS sequence"/>
</dbReference>
<evidence type="ECO:0000256" key="11">
    <source>
        <dbReference type="ARBA" id="ARBA00065651"/>
    </source>
</evidence>
<feature type="region of interest" description="Disordered" evidence="15">
    <location>
        <begin position="280"/>
        <end position="343"/>
    </location>
</feature>
<evidence type="ECO:0000256" key="15">
    <source>
        <dbReference type="SAM" id="MobiDB-lite"/>
    </source>
</evidence>
<dbReference type="GO" id="GO:0034475">
    <property type="term" value="P:U4 snRNA 3'-end processing"/>
    <property type="evidence" value="ECO:0007669"/>
    <property type="project" value="TreeGrafter"/>
</dbReference>
<sequence length="548" mass="61257">MPIRTRVPVYREGKSDRMAGLELLSDQGYRLDGRKATELRKLQARMGVFGQADGSAYLEQGNTKALAVVYGPHEVRGSRSKSLHDRAVINCQYSMATFSTAERKRRPHGDRKSSEMSLHLKQTFEAAVLTQLYPRSQIDIYVKILQSDGGNYSACVNAATLALVDAGIPMRDYVCACTAGFVEDTPLADLCHAEESGGGTTLSLALLPRRENIALVQMDARLHQDHLPALMEAATVACKGLSKVLDSVVRQHLQEVSVQTREMSSITRFWSKVRKKYRCENVPPSEPGPSTESSSVLLDKEDTNSNPSEDSTKILEVTSPKPKKKYTQTQYEENTKSTKTTSEEETKCLTPTITAEELCTPVGCFVNLWKLRYSAGSQLVLTKDLLLLSLINEVTAVNPNFSISEPNNGITFICQCLEQIIETVRILGWKDDSDPRCPVGSNFDIKIKKVIKCSRCAFQQNILHECNIITVPLEYKSVDQCLYNICNVRHGVVDCYTHRPPQWWTCNDELISLTTEEDVLQKSLSNAYLLLYERVFDSVPDKGYSGQE</sequence>
<dbReference type="GO" id="GO:0016075">
    <property type="term" value="P:rRNA catabolic process"/>
    <property type="evidence" value="ECO:0007669"/>
    <property type="project" value="TreeGrafter"/>
</dbReference>
<evidence type="ECO:0000256" key="7">
    <source>
        <dbReference type="ARBA" id="ARBA00022835"/>
    </source>
</evidence>
<dbReference type="Pfam" id="PF03725">
    <property type="entry name" value="RNase_PH_C"/>
    <property type="match status" value="1"/>
</dbReference>
<dbReference type="GO" id="GO:0005654">
    <property type="term" value="C:nucleoplasm"/>
    <property type="evidence" value="ECO:0007669"/>
    <property type="project" value="UniProtKB-SubCell"/>
</dbReference>
<dbReference type="PANTHER" id="PTHR11953:SF0">
    <property type="entry name" value="EXOSOME COMPLEX COMPONENT RRP41"/>
    <property type="match status" value="1"/>
</dbReference>
<reference evidence="18" key="1">
    <citation type="submission" date="2018-07" db="EMBL/GenBank/DDBJ databases">
        <title>Comparative genomics of catfishes provides insights into carnivory and benthic adaptation.</title>
        <authorList>
            <person name="Zhang Y."/>
            <person name="Wang D."/>
            <person name="Peng Z."/>
            <person name="Zheng S."/>
            <person name="Shao F."/>
            <person name="Tao W."/>
        </authorList>
    </citation>
    <scope>NUCLEOTIDE SEQUENCE</scope>
    <source>
        <strain evidence="18">Chongqing</strain>
    </source>
</reference>
<dbReference type="GO" id="GO:0071028">
    <property type="term" value="P:nuclear mRNA surveillance"/>
    <property type="evidence" value="ECO:0007669"/>
    <property type="project" value="TreeGrafter"/>
</dbReference>
<evidence type="ECO:0000256" key="6">
    <source>
        <dbReference type="ARBA" id="ARBA00022552"/>
    </source>
</evidence>
<dbReference type="FunFam" id="3.30.230.70:FF:000010">
    <property type="entry name" value="Exosome complex component RRP41"/>
    <property type="match status" value="1"/>
</dbReference>
<dbReference type="Gene3D" id="3.90.70.10">
    <property type="entry name" value="Cysteine proteinases"/>
    <property type="match status" value="1"/>
</dbReference>
<evidence type="ECO:0000256" key="1">
    <source>
        <dbReference type="ARBA" id="ARBA00004496"/>
    </source>
</evidence>
<keyword evidence="6" id="KW-0698">rRNA processing</keyword>
<evidence type="ECO:0000256" key="10">
    <source>
        <dbReference type="ARBA" id="ARBA00023242"/>
    </source>
</evidence>
<comment type="similarity">
    <text evidence="4">Belongs to the RNase PH family.</text>
</comment>
<dbReference type="GO" id="GO:0000177">
    <property type="term" value="C:cytoplasmic exosome (RNase complex)"/>
    <property type="evidence" value="ECO:0007669"/>
    <property type="project" value="TreeGrafter"/>
</dbReference>
<dbReference type="PANTHER" id="PTHR11953">
    <property type="entry name" value="EXOSOME COMPLEX COMPONENT"/>
    <property type="match status" value="1"/>
</dbReference>
<dbReference type="InterPro" id="IPR038765">
    <property type="entry name" value="Papain-like_cys_pep_sf"/>
</dbReference>
<evidence type="ECO:0000256" key="3">
    <source>
        <dbReference type="ARBA" id="ARBA00004642"/>
    </source>
</evidence>
<dbReference type="InterPro" id="IPR001247">
    <property type="entry name" value="ExoRNase_PH_dom1"/>
</dbReference>
<gene>
    <name evidence="18" type="ORF">C0J50_13259</name>
</gene>
<dbReference type="InterPro" id="IPR020568">
    <property type="entry name" value="Ribosomal_Su5_D2-typ_SF"/>
</dbReference>
<proteinExistence type="inferred from homology"/>
<dbReference type="GO" id="GO:0005730">
    <property type="term" value="C:nucleolus"/>
    <property type="evidence" value="ECO:0007669"/>
    <property type="project" value="UniProtKB-SubCell"/>
</dbReference>
<dbReference type="InterPro" id="IPR036345">
    <property type="entry name" value="ExoRNase_PH_dom2_sf"/>
</dbReference>
<keyword evidence="10" id="KW-0539">Nucleus</keyword>
<dbReference type="Pfam" id="PF01138">
    <property type="entry name" value="RNase_PH"/>
    <property type="match status" value="1"/>
</dbReference>
<evidence type="ECO:0000256" key="12">
    <source>
        <dbReference type="ARBA" id="ARBA00069902"/>
    </source>
</evidence>
<keyword evidence="19" id="KW-1185">Reference proteome</keyword>
<organism evidence="18 19">
    <name type="scientific">Silurus asotus</name>
    <name type="common">Amur catfish</name>
    <name type="synonym">Parasilurus asotus</name>
    <dbReference type="NCBI Taxonomy" id="30991"/>
    <lineage>
        <taxon>Eukaryota</taxon>
        <taxon>Metazoa</taxon>
        <taxon>Chordata</taxon>
        <taxon>Craniata</taxon>
        <taxon>Vertebrata</taxon>
        <taxon>Euteleostomi</taxon>
        <taxon>Actinopterygii</taxon>
        <taxon>Neopterygii</taxon>
        <taxon>Teleostei</taxon>
        <taxon>Ostariophysi</taxon>
        <taxon>Siluriformes</taxon>
        <taxon>Siluridae</taxon>
        <taxon>Silurus</taxon>
    </lineage>
</organism>
<evidence type="ECO:0000313" key="19">
    <source>
        <dbReference type="Proteomes" id="UP001205998"/>
    </source>
</evidence>
<feature type="domain" description="Exoribonuclease phosphorolytic" evidence="16">
    <location>
        <begin position="38"/>
        <end position="169"/>
    </location>
</feature>
<dbReference type="SUPFAM" id="SSF54211">
    <property type="entry name" value="Ribosomal protein S5 domain 2-like"/>
    <property type="match status" value="1"/>
</dbReference>
<evidence type="ECO:0000259" key="16">
    <source>
        <dbReference type="Pfam" id="PF01138"/>
    </source>
</evidence>
<feature type="domain" description="Exoribonuclease phosphorolytic" evidence="17">
    <location>
        <begin position="172"/>
        <end position="235"/>
    </location>
</feature>
<keyword evidence="9" id="KW-0007">Acetylation</keyword>
<dbReference type="AlphaFoldDB" id="A0AAD5B2E8"/>
<comment type="subunit">
    <text evidence="11">Component of the RNA exosome core complex (Exo-9), composed of EXOSC1, EXOSC2, EXOSC3, EXOSC4, EXOSC5, EXOSC6, EXOSC7, EXOSC8 and EXOSC9; within the complex interacts with EXOSC2, EXOSC7 and EXOSC9. The catalytically inactive RNA exosome core complex (Exo-9) associates with the catalytic subunit EXOSC10/RRP6. Exo-9 may associate with DIS3 to form the nucleolar exosome complex, or DIS3L to form the cytoplasmic exosome complex. Exo-9 is formed by a hexameric base ring consisting of the heterodimers EXOSC4-EXOSC9, EXOSC5-EXOSC8 and EXOSC6-EXOSC7, and a cap ring consisting of EXOSC1, EXOSC2 and EXOSC3. The RNA exosome complex associates with cofactors C1D/RRP47, MPHOSPH6/MPP6 and MTREX/MTR4. Interacts with DDX60. Interacts with DIS3; the interaction is direct.</text>
</comment>
<keyword evidence="5" id="KW-0963">Cytoplasm</keyword>
<evidence type="ECO:0000256" key="14">
    <source>
        <dbReference type="ARBA" id="ARBA00083629"/>
    </source>
</evidence>
<keyword evidence="8" id="KW-0694">RNA-binding</keyword>
<feature type="compositionally biased region" description="Basic and acidic residues" evidence="15">
    <location>
        <begin position="333"/>
        <end position="343"/>
    </location>
</feature>
<dbReference type="GO" id="GO:0071051">
    <property type="term" value="P:poly(A)-dependent snoRNA 3'-end processing"/>
    <property type="evidence" value="ECO:0007669"/>
    <property type="project" value="TreeGrafter"/>
</dbReference>
<comment type="caution">
    <text evidence="18">The sequence shown here is derived from an EMBL/GenBank/DDBJ whole genome shotgun (WGS) entry which is preliminary data.</text>
</comment>
<dbReference type="CDD" id="cd11370">
    <property type="entry name" value="RNase_PH_RRP41"/>
    <property type="match status" value="1"/>
</dbReference>
<protein>
    <recommendedName>
        <fullName evidence="12">Exosome complex component RRP41</fullName>
    </recommendedName>
    <alternativeName>
        <fullName evidence="14">Exosome component 4</fullName>
    </alternativeName>
    <alternativeName>
        <fullName evidence="13">Ribosomal RNA-processing protein 41</fullName>
    </alternativeName>
</protein>